<reference evidence="2" key="1">
    <citation type="submission" date="2021-05" db="EMBL/GenBank/DDBJ databases">
        <authorList>
            <person name="Alioto T."/>
            <person name="Alioto T."/>
            <person name="Gomez Garrido J."/>
        </authorList>
    </citation>
    <scope>NUCLEOTIDE SEQUENCE</scope>
</reference>
<proteinExistence type="predicted"/>
<organism evidence="2">
    <name type="scientific">Cacopsylla melanoneura</name>
    <dbReference type="NCBI Taxonomy" id="428564"/>
    <lineage>
        <taxon>Eukaryota</taxon>
        <taxon>Metazoa</taxon>
        <taxon>Ecdysozoa</taxon>
        <taxon>Arthropoda</taxon>
        <taxon>Hexapoda</taxon>
        <taxon>Insecta</taxon>
        <taxon>Pterygota</taxon>
        <taxon>Neoptera</taxon>
        <taxon>Paraneoptera</taxon>
        <taxon>Hemiptera</taxon>
        <taxon>Sternorrhyncha</taxon>
        <taxon>Psylloidea</taxon>
        <taxon>Psyllidae</taxon>
        <taxon>Psyllinae</taxon>
        <taxon>Cacopsylla</taxon>
    </lineage>
</organism>
<name>A0A8D8QEI4_9HEMI</name>
<evidence type="ECO:0000313" key="2">
    <source>
        <dbReference type="EMBL" id="CAG6630265.1"/>
    </source>
</evidence>
<accession>A0A8D8QEI4</accession>
<protein>
    <submittedName>
        <fullName evidence="2">Uncharacterized protein</fullName>
    </submittedName>
</protein>
<dbReference type="EMBL" id="HBUF01073049">
    <property type="protein sequence ID" value="CAG6630265.1"/>
    <property type="molecule type" value="Transcribed_RNA"/>
</dbReference>
<dbReference type="AlphaFoldDB" id="A0A8D8QEI4"/>
<keyword evidence="1" id="KW-1133">Transmembrane helix</keyword>
<feature type="transmembrane region" description="Helical" evidence="1">
    <location>
        <begin position="12"/>
        <end position="31"/>
    </location>
</feature>
<keyword evidence="1" id="KW-0812">Transmembrane</keyword>
<keyword evidence="1" id="KW-0472">Membrane</keyword>
<evidence type="ECO:0000256" key="1">
    <source>
        <dbReference type="SAM" id="Phobius"/>
    </source>
</evidence>
<sequence length="112" mass="13237">MHVRSKHQFTHTYTFCHVIMDSLVLPVHFFFTSGPRFQRAQIYRSFACANMRQHFMHVVYGRRRITFFRVKGGADKFQNSDISLVINNYGSRQVISKFSGGTYKLKIWINII</sequence>